<sequence length="965" mass="104786">MAGAVSSAGAVIGKELLEKAVSVDARSIQGSAPPDSNELLSATSEAEHQLSHLNCVEPNMLLFFYDHAVTIFNNIRQYAGTAASISPSGRAQMDRRLLEAAKSGDAVSMKQLVSDDPTVLLGTTPQGNTCLHIASIHGHEGFCKDALALNPSLLAAVNSDGETPLLTAVKRGRVSLASLLLTHCLGRQMSEAILKQDRHDVFEKLLAITVSAHSGAIGFNALHAAVTNGNPAISKRLMETRPWLVTQENWNKHTPMHLAANENKIEVLKVLLEHHPSLGYSVSTTGAPLLCIAASQGHVGVARELLKHCPDAPYSDLNGSTCLHVAVLYNRQEFLQFVLGTQQLQHLINTPDNSGATALHLAGRSSHANIFATLIHHQNRDITVLDKVGNDAMTSLMEDDVAKNTRLLKAAIIGDAASMKHLAAHDLPLLLGATPQGNTCLHIAAIHGRVGFCKAALALNPSLVTAVNSDSETPLLSAVTSGRVSVASVLLRSCLDQQLSEAILKQDNRGCNALHHAIRSGHKGLALELIRAEPALSKSVNRHDESPMFIAVMRNYEDVFDELLKIPDSAHGGAYGHNALHAAVRNGNSDIAKKIMETRPWLARQENGFCNTPMHLSVQWDKVNVLRVLLEHDPSLGYVVSSKDGQPLIVSAARRGHVDAARELLKHCPDAPYANNDMTCLHKAIRDEQTEFIEFALRSPQLGKLVNMRDTNGDTALHLAVRKCNPKIVSALLLHKDIDVTVLNKNGVPAIWTLENATNHPKTLNWNEVSMLMLKADRQDAGSIYNLHKLAKDEVTNLSRKNIKSLTQTYMGNTSLVAILIATITFAAAFTLPGGYSTDAGSEGLPIMARKVAFQAFFISDTLAMCTSLLVAFICIIAKWEDLEFLLYYRSCTKKLMWFAYMATTTAFATGLYTVLAPRLLWLAVTVCVLTGLLPVLTILLGGWPILKLRFRLGRKFKSELLDMA</sequence>
<dbReference type="EMBL" id="OZ075127">
    <property type="protein sequence ID" value="CAL4948017.1"/>
    <property type="molecule type" value="Genomic_DNA"/>
</dbReference>
<dbReference type="Proteomes" id="UP001497457">
    <property type="component" value="Chromosome 17b"/>
</dbReference>
<dbReference type="FunFam" id="1.25.40.20:FF:000486">
    <property type="entry name" value="Ankyrin repeat family protein"/>
    <property type="match status" value="1"/>
</dbReference>
<feature type="transmembrane region" description="Helical" evidence="8">
    <location>
        <begin position="810"/>
        <end position="832"/>
    </location>
</feature>
<dbReference type="PANTHER" id="PTHR24186:SF54">
    <property type="entry name" value="PGG DOMAIN-CONTAINING PROTEIN"/>
    <property type="match status" value="1"/>
</dbReference>
<evidence type="ECO:0000256" key="8">
    <source>
        <dbReference type="SAM" id="Phobius"/>
    </source>
</evidence>
<dbReference type="AlphaFoldDB" id="A0ABC8YV37"/>
<feature type="repeat" description="ANK" evidence="7">
    <location>
        <begin position="712"/>
        <end position="745"/>
    </location>
</feature>
<dbReference type="Pfam" id="PF13962">
    <property type="entry name" value="PGG"/>
    <property type="match status" value="1"/>
</dbReference>
<dbReference type="SMART" id="SM00248">
    <property type="entry name" value="ANK"/>
    <property type="match status" value="16"/>
</dbReference>
<evidence type="ECO:0000313" key="10">
    <source>
        <dbReference type="EMBL" id="CAL4948017.1"/>
    </source>
</evidence>
<evidence type="ECO:0000313" key="11">
    <source>
        <dbReference type="Proteomes" id="UP001497457"/>
    </source>
</evidence>
<protein>
    <recommendedName>
        <fullName evidence="9">PGG domain-containing protein</fullName>
    </recommendedName>
</protein>
<dbReference type="GO" id="GO:0016020">
    <property type="term" value="C:membrane"/>
    <property type="evidence" value="ECO:0007669"/>
    <property type="project" value="UniProtKB-SubCell"/>
</dbReference>
<evidence type="ECO:0000256" key="2">
    <source>
        <dbReference type="ARBA" id="ARBA00022692"/>
    </source>
</evidence>
<dbReference type="PANTHER" id="PTHR24186">
    <property type="entry name" value="PROTEIN PHOSPHATASE 1 REGULATORY SUBUNIT"/>
    <property type="match status" value="1"/>
</dbReference>
<proteinExistence type="predicted"/>
<evidence type="ECO:0000256" key="7">
    <source>
        <dbReference type="PROSITE-ProRule" id="PRU00023"/>
    </source>
</evidence>
<reference evidence="10" key="1">
    <citation type="submission" date="2024-10" db="EMBL/GenBank/DDBJ databases">
        <authorList>
            <person name="Ryan C."/>
        </authorList>
    </citation>
    <scope>NUCLEOTIDE SEQUENCE [LARGE SCALE GENOMIC DNA]</scope>
</reference>
<organism evidence="10 11">
    <name type="scientific">Urochloa decumbens</name>
    <dbReference type="NCBI Taxonomy" id="240449"/>
    <lineage>
        <taxon>Eukaryota</taxon>
        <taxon>Viridiplantae</taxon>
        <taxon>Streptophyta</taxon>
        <taxon>Embryophyta</taxon>
        <taxon>Tracheophyta</taxon>
        <taxon>Spermatophyta</taxon>
        <taxon>Magnoliopsida</taxon>
        <taxon>Liliopsida</taxon>
        <taxon>Poales</taxon>
        <taxon>Poaceae</taxon>
        <taxon>PACMAD clade</taxon>
        <taxon>Panicoideae</taxon>
        <taxon>Panicodae</taxon>
        <taxon>Paniceae</taxon>
        <taxon>Melinidinae</taxon>
        <taxon>Urochloa</taxon>
    </lineage>
</organism>
<evidence type="ECO:0000256" key="3">
    <source>
        <dbReference type="ARBA" id="ARBA00022737"/>
    </source>
</evidence>
<evidence type="ECO:0000259" key="9">
    <source>
        <dbReference type="Pfam" id="PF13962"/>
    </source>
</evidence>
<evidence type="ECO:0000256" key="5">
    <source>
        <dbReference type="ARBA" id="ARBA00023043"/>
    </source>
</evidence>
<dbReference type="SUPFAM" id="SSF48403">
    <property type="entry name" value="Ankyrin repeat"/>
    <property type="match status" value="2"/>
</dbReference>
<keyword evidence="5 7" id="KW-0040">ANK repeat</keyword>
<feature type="transmembrane region" description="Helical" evidence="8">
    <location>
        <begin position="852"/>
        <end position="877"/>
    </location>
</feature>
<dbReference type="InterPro" id="IPR002110">
    <property type="entry name" value="Ankyrin_rpt"/>
</dbReference>
<evidence type="ECO:0000256" key="6">
    <source>
        <dbReference type="ARBA" id="ARBA00023136"/>
    </source>
</evidence>
<evidence type="ECO:0000256" key="4">
    <source>
        <dbReference type="ARBA" id="ARBA00022989"/>
    </source>
</evidence>
<dbReference type="PROSITE" id="PS50297">
    <property type="entry name" value="ANK_REP_REGION"/>
    <property type="match status" value="2"/>
</dbReference>
<comment type="subcellular location">
    <subcellularLocation>
        <location evidence="1">Membrane</location>
        <topology evidence="1">Multi-pass membrane protein</topology>
    </subcellularLocation>
</comment>
<accession>A0ABC8YV37</accession>
<gene>
    <name evidence="10" type="ORF">URODEC1_LOCUS37138</name>
</gene>
<evidence type="ECO:0000256" key="1">
    <source>
        <dbReference type="ARBA" id="ARBA00004141"/>
    </source>
</evidence>
<feature type="domain" description="PGG" evidence="9">
    <location>
        <begin position="812"/>
        <end position="915"/>
    </location>
</feature>
<dbReference type="PROSITE" id="PS50088">
    <property type="entry name" value="ANK_REPEAT"/>
    <property type="match status" value="3"/>
</dbReference>
<keyword evidence="2 8" id="KW-0812">Transmembrane</keyword>
<keyword evidence="3" id="KW-0677">Repeat</keyword>
<feature type="transmembrane region" description="Helical" evidence="8">
    <location>
        <begin position="922"/>
        <end position="947"/>
    </location>
</feature>
<feature type="transmembrane region" description="Helical" evidence="8">
    <location>
        <begin position="898"/>
        <end position="916"/>
    </location>
</feature>
<feature type="repeat" description="ANK" evidence="7">
    <location>
        <begin position="251"/>
        <end position="274"/>
    </location>
</feature>
<keyword evidence="11" id="KW-1185">Reference proteome</keyword>
<keyword evidence="4 8" id="KW-1133">Transmembrane helix</keyword>
<name>A0ABC8YV37_9POAL</name>
<keyword evidence="6 8" id="KW-0472">Membrane</keyword>
<dbReference type="Pfam" id="PF12796">
    <property type="entry name" value="Ank_2"/>
    <property type="match status" value="6"/>
</dbReference>
<dbReference type="Gene3D" id="1.25.40.20">
    <property type="entry name" value="Ankyrin repeat-containing domain"/>
    <property type="match status" value="5"/>
</dbReference>
<dbReference type="InterPro" id="IPR036770">
    <property type="entry name" value="Ankyrin_rpt-contain_sf"/>
</dbReference>
<feature type="repeat" description="ANK" evidence="7">
    <location>
        <begin position="354"/>
        <end position="387"/>
    </location>
</feature>
<dbReference type="InterPro" id="IPR026961">
    <property type="entry name" value="PGG_dom"/>
</dbReference>